<evidence type="ECO:0000313" key="1">
    <source>
        <dbReference type="EMBL" id="KAF4647302.1"/>
    </source>
</evidence>
<keyword evidence="2" id="KW-1185">Reference proteome</keyword>
<protein>
    <submittedName>
        <fullName evidence="1">Uncharacterized protein</fullName>
    </submittedName>
</protein>
<feature type="non-terminal residue" evidence="1">
    <location>
        <position position="191"/>
    </location>
</feature>
<reference evidence="1 2" key="1">
    <citation type="submission" date="2020-04" db="EMBL/GenBank/DDBJ databases">
        <title>Perkinsus chesapeaki whole genome sequence.</title>
        <authorList>
            <person name="Bogema D.R."/>
        </authorList>
    </citation>
    <scope>NUCLEOTIDE SEQUENCE [LARGE SCALE GENOMIC DNA]</scope>
    <source>
        <strain evidence="1">ATCC PRA-425</strain>
    </source>
</reference>
<name>A0A7J6KKB3_PERCH</name>
<dbReference type="AlphaFoldDB" id="A0A7J6KKB3"/>
<proteinExistence type="predicted"/>
<dbReference type="EMBL" id="JAAPAO010002708">
    <property type="protein sequence ID" value="KAF4647302.1"/>
    <property type="molecule type" value="Genomic_DNA"/>
</dbReference>
<dbReference type="Proteomes" id="UP000591131">
    <property type="component" value="Unassembled WGS sequence"/>
</dbReference>
<comment type="caution">
    <text evidence="1">The sequence shown here is derived from an EMBL/GenBank/DDBJ whole genome shotgun (WGS) entry which is preliminary data.</text>
</comment>
<evidence type="ECO:0000313" key="2">
    <source>
        <dbReference type="Proteomes" id="UP000591131"/>
    </source>
</evidence>
<sequence>MESGRVKALPSSTRSHTELLRREHAVIKELMNGLSWTIKHIDGATNPSDRLTRHSLLDYIINNFEREENCDDDSDTFPTPPDPYGYFKNLTLAPQSQLTPPGPSKDAVMMVRPMVSEINKEAIDMLKEQTSAVTLQDIKLAQGQAHNLPNTKDFIWQNGLLHYRRAQGLSVIYIPLSLRPKLLKLFHDELY</sequence>
<accession>A0A7J6KKB3</accession>
<gene>
    <name evidence="1" type="ORF">FOL47_004788</name>
</gene>
<organism evidence="1 2">
    <name type="scientific">Perkinsus chesapeaki</name>
    <name type="common">Clam parasite</name>
    <name type="synonym">Perkinsus andrewsi</name>
    <dbReference type="NCBI Taxonomy" id="330153"/>
    <lineage>
        <taxon>Eukaryota</taxon>
        <taxon>Sar</taxon>
        <taxon>Alveolata</taxon>
        <taxon>Perkinsozoa</taxon>
        <taxon>Perkinsea</taxon>
        <taxon>Perkinsida</taxon>
        <taxon>Perkinsidae</taxon>
        <taxon>Perkinsus</taxon>
    </lineage>
</organism>